<comment type="caution">
    <text evidence="1">The sequence shown here is derived from an EMBL/GenBank/DDBJ whole genome shotgun (WGS) entry which is preliminary data.</text>
</comment>
<dbReference type="AlphaFoldDB" id="A0A1A2SN90"/>
<dbReference type="OrthoDB" id="5179393at2"/>
<organism evidence="1 2">
    <name type="scientific">Mycobacterium mantenii</name>
    <dbReference type="NCBI Taxonomy" id="560555"/>
    <lineage>
        <taxon>Bacteria</taxon>
        <taxon>Bacillati</taxon>
        <taxon>Actinomycetota</taxon>
        <taxon>Actinomycetes</taxon>
        <taxon>Mycobacteriales</taxon>
        <taxon>Mycobacteriaceae</taxon>
        <taxon>Mycobacterium</taxon>
        <taxon>Mycobacterium avium complex (MAC)</taxon>
    </lineage>
</organism>
<name>A0A1A2SN90_MYCNT</name>
<sequence>MRSERFRRLTTTPGPFASLYFDDSHDTADATEQLEARWRDLRRQLENQGAGAQLLTTVEEAVRAHRPAVGRRGRAVIATKDQVLINEQLISPPPVAVVRVSDYPYVVPLIDLEAQQPTYMVAAVDHTGADIALYRGGTSDCVSIEGGGYPVHKPVTAGWNGYGDFQRSTDEAIRMNSRAIAHQLTRLVDEADPDVVFLSGEVRSRTDVVAELPERVGQRVSQLHAGTRKTGVDSEEIRRLTAAEFERRRRSEATDSADRFKTEIGRQSGLAAEGLAAVCEALRDGDVDTLIVGDLDDITVVSGEALSTIAPDADALSELGEPVERIARADEALPFAAIAGRAALVRAGDGIAPVDGIAALLRYVSVDRLVGQ</sequence>
<protein>
    <recommendedName>
        <fullName evidence="3">Peptide chain release factor 1</fullName>
    </recommendedName>
</protein>
<dbReference type="InterPro" id="IPR029064">
    <property type="entry name" value="Ribosomal_eL30-like_sf"/>
</dbReference>
<dbReference type="InterPro" id="IPR040701">
    <property type="entry name" value="Bact_RF_family2"/>
</dbReference>
<dbReference type="Proteomes" id="UP000092389">
    <property type="component" value="Unassembled WGS sequence"/>
</dbReference>
<dbReference type="RefSeq" id="WP_067914663.1">
    <property type="nucleotide sequence ID" value="NZ_LZJP01000010.1"/>
</dbReference>
<evidence type="ECO:0000313" key="1">
    <source>
        <dbReference type="EMBL" id="OBH65596.1"/>
    </source>
</evidence>
<reference evidence="1 2" key="1">
    <citation type="submission" date="2016-06" db="EMBL/GenBank/DDBJ databases">
        <authorList>
            <person name="Kjaerup R.B."/>
            <person name="Dalgaard T.S."/>
            <person name="Juul-Madsen H.R."/>
        </authorList>
    </citation>
    <scope>NUCLEOTIDE SEQUENCE [LARGE SCALE GENOMIC DNA]</scope>
    <source>
        <strain evidence="1 2">E152</strain>
    </source>
</reference>
<proteinExistence type="predicted"/>
<dbReference type="EMBL" id="LZJU01000211">
    <property type="protein sequence ID" value="OBH65596.1"/>
    <property type="molecule type" value="Genomic_DNA"/>
</dbReference>
<dbReference type="Pfam" id="PF18844">
    <property type="entry name" value="baeRF_family2"/>
    <property type="match status" value="1"/>
</dbReference>
<dbReference type="Gene3D" id="3.30.1330.30">
    <property type="match status" value="1"/>
</dbReference>
<evidence type="ECO:0008006" key="3">
    <source>
        <dbReference type="Google" id="ProtNLM"/>
    </source>
</evidence>
<evidence type="ECO:0000313" key="2">
    <source>
        <dbReference type="Proteomes" id="UP000092389"/>
    </source>
</evidence>
<gene>
    <name evidence="1" type="ORF">A5683_12100</name>
</gene>
<accession>A0A1A2SN90</accession>